<dbReference type="Proteomes" id="UP000008370">
    <property type="component" value="Unassembled WGS sequence"/>
</dbReference>
<dbReference type="AlphaFoldDB" id="K5WKY1"/>
<evidence type="ECO:0000313" key="3">
    <source>
        <dbReference type="Proteomes" id="UP000008370"/>
    </source>
</evidence>
<evidence type="ECO:0000313" key="2">
    <source>
        <dbReference type="EMBL" id="EKM60080.1"/>
    </source>
</evidence>
<keyword evidence="3" id="KW-1185">Reference proteome</keyword>
<dbReference type="HOGENOM" id="CLU_2400392_0_0_1"/>
<dbReference type="InParanoid" id="K5WKY1"/>
<protein>
    <submittedName>
        <fullName evidence="2">Uncharacterized protein</fullName>
    </submittedName>
</protein>
<dbReference type="OrthoDB" id="9974981at2759"/>
<accession>K5WKY1</accession>
<sequence length="93" mass="10518">MYNLADGTPDLEHLQPLIEMFDIEHCKVVLPSDRSLPFVQTRAEDVGKFVAASPDPKKRPEFSQIRGSRLSEETERGRAARRQGPRQVGKNSK</sequence>
<dbReference type="KEGG" id="pco:PHACADRAFT_192483"/>
<dbReference type="RefSeq" id="XP_007392627.1">
    <property type="nucleotide sequence ID" value="XM_007392565.1"/>
</dbReference>
<feature type="compositionally biased region" description="Basic and acidic residues" evidence="1">
    <location>
        <begin position="69"/>
        <end position="78"/>
    </location>
</feature>
<feature type="region of interest" description="Disordered" evidence="1">
    <location>
        <begin position="50"/>
        <end position="93"/>
    </location>
</feature>
<dbReference type="GeneID" id="18910833"/>
<proteinExistence type="predicted"/>
<gene>
    <name evidence="2" type="ORF">PHACADRAFT_192483</name>
</gene>
<evidence type="ECO:0000256" key="1">
    <source>
        <dbReference type="SAM" id="MobiDB-lite"/>
    </source>
</evidence>
<organism evidence="2 3">
    <name type="scientific">Phanerochaete carnosa (strain HHB-10118-sp)</name>
    <name type="common">White-rot fungus</name>
    <name type="synonym">Peniophora carnosa</name>
    <dbReference type="NCBI Taxonomy" id="650164"/>
    <lineage>
        <taxon>Eukaryota</taxon>
        <taxon>Fungi</taxon>
        <taxon>Dikarya</taxon>
        <taxon>Basidiomycota</taxon>
        <taxon>Agaricomycotina</taxon>
        <taxon>Agaricomycetes</taxon>
        <taxon>Polyporales</taxon>
        <taxon>Phanerochaetaceae</taxon>
        <taxon>Phanerochaete</taxon>
    </lineage>
</organism>
<dbReference type="EMBL" id="JH930469">
    <property type="protein sequence ID" value="EKM60080.1"/>
    <property type="molecule type" value="Genomic_DNA"/>
</dbReference>
<name>K5WKY1_PHACS</name>
<reference evidence="2 3" key="1">
    <citation type="journal article" date="2012" name="BMC Genomics">
        <title>Comparative genomics of the white-rot fungi, Phanerochaete carnosa and P. chrysosporium, to elucidate the genetic basis of the distinct wood types they colonize.</title>
        <authorList>
            <person name="Suzuki H."/>
            <person name="MacDonald J."/>
            <person name="Syed K."/>
            <person name="Salamov A."/>
            <person name="Hori C."/>
            <person name="Aerts A."/>
            <person name="Henrissat B."/>
            <person name="Wiebenga A."/>
            <person name="vanKuyk P.A."/>
            <person name="Barry K."/>
            <person name="Lindquist E."/>
            <person name="LaButti K."/>
            <person name="Lapidus A."/>
            <person name="Lucas S."/>
            <person name="Coutinho P."/>
            <person name="Gong Y."/>
            <person name="Samejima M."/>
            <person name="Mahadevan R."/>
            <person name="Abou-Zaid M."/>
            <person name="de Vries R.P."/>
            <person name="Igarashi K."/>
            <person name="Yadav J.S."/>
            <person name="Grigoriev I.V."/>
            <person name="Master E.R."/>
        </authorList>
    </citation>
    <scope>NUCLEOTIDE SEQUENCE [LARGE SCALE GENOMIC DNA]</scope>
    <source>
        <strain evidence="2 3">HHB-10118-sp</strain>
    </source>
</reference>